<evidence type="ECO:0000313" key="3">
    <source>
        <dbReference type="Proteomes" id="UP000281726"/>
    </source>
</evidence>
<dbReference type="Gene3D" id="3.20.20.60">
    <property type="entry name" value="Phosphoenolpyruvate-binding domains"/>
    <property type="match status" value="1"/>
</dbReference>
<protein>
    <submittedName>
        <fullName evidence="2">Isocitrate lyase/phosphoenolpyruvate mutase family protein</fullName>
    </submittedName>
</protein>
<dbReference type="OrthoDB" id="9780430at2"/>
<dbReference type="GO" id="GO:0016829">
    <property type="term" value="F:lyase activity"/>
    <property type="evidence" value="ECO:0007669"/>
    <property type="project" value="UniProtKB-KW"/>
</dbReference>
<organism evidence="2 3">
    <name type="scientific">Micromonospora endolithica</name>
    <dbReference type="NCBI Taxonomy" id="230091"/>
    <lineage>
        <taxon>Bacteria</taxon>
        <taxon>Bacillati</taxon>
        <taxon>Actinomycetota</taxon>
        <taxon>Actinomycetes</taxon>
        <taxon>Micromonosporales</taxon>
        <taxon>Micromonosporaceae</taxon>
        <taxon>Micromonospora</taxon>
    </lineage>
</organism>
<dbReference type="SUPFAM" id="SSF51621">
    <property type="entry name" value="Phosphoenolpyruvate/pyruvate domain"/>
    <property type="match status" value="1"/>
</dbReference>
<dbReference type="Pfam" id="PF13714">
    <property type="entry name" value="PEP_mutase"/>
    <property type="match status" value="1"/>
</dbReference>
<feature type="region of interest" description="Disordered" evidence="1">
    <location>
        <begin position="311"/>
        <end position="335"/>
    </location>
</feature>
<gene>
    <name evidence="2" type="ORF">D7223_26385</name>
</gene>
<dbReference type="PANTHER" id="PTHR42905:SF16">
    <property type="entry name" value="CARBOXYPHOSPHONOENOLPYRUVATE PHOSPHONOMUTASE-LIKE PROTEIN (AFU_ORTHOLOGUE AFUA_5G07230)"/>
    <property type="match status" value="1"/>
</dbReference>
<dbReference type="Proteomes" id="UP000281726">
    <property type="component" value="Unassembled WGS sequence"/>
</dbReference>
<keyword evidence="2" id="KW-0670">Pyruvate</keyword>
<accession>A0A3A9YX22</accession>
<dbReference type="AlphaFoldDB" id="A0A3A9YX22"/>
<comment type="caution">
    <text evidence="2">The sequence shown here is derived from an EMBL/GenBank/DDBJ whole genome shotgun (WGS) entry which is preliminary data.</text>
</comment>
<dbReference type="InterPro" id="IPR015813">
    <property type="entry name" value="Pyrv/PenolPyrv_kinase-like_dom"/>
</dbReference>
<evidence type="ECO:0000256" key="1">
    <source>
        <dbReference type="SAM" id="MobiDB-lite"/>
    </source>
</evidence>
<keyword evidence="3" id="KW-1185">Reference proteome</keyword>
<dbReference type="InterPro" id="IPR040442">
    <property type="entry name" value="Pyrv_kinase-like_dom_sf"/>
</dbReference>
<proteinExistence type="predicted"/>
<dbReference type="EMBL" id="RBAK01000013">
    <property type="protein sequence ID" value="RKN40662.1"/>
    <property type="molecule type" value="Genomic_DNA"/>
</dbReference>
<evidence type="ECO:0000313" key="2">
    <source>
        <dbReference type="EMBL" id="RKN40662.1"/>
    </source>
</evidence>
<keyword evidence="2" id="KW-0456">Lyase</keyword>
<dbReference type="PANTHER" id="PTHR42905">
    <property type="entry name" value="PHOSPHOENOLPYRUVATE CARBOXYLASE"/>
    <property type="match status" value="1"/>
</dbReference>
<name>A0A3A9YX22_9ACTN</name>
<reference evidence="2 3" key="1">
    <citation type="journal article" date="2004" name="Syst. Appl. Microbiol.">
        <title>Cryptoendolithic actinomycetes from antarctic sandstone rock samples: Micromonospora endolithica sp. nov. and two isolates related to Micromonospora coerulea Jensen 1932.</title>
        <authorList>
            <person name="Hirsch P."/>
            <person name="Mevs U."/>
            <person name="Kroppenstedt R.M."/>
            <person name="Schumann P."/>
            <person name="Stackebrandt E."/>
        </authorList>
    </citation>
    <scope>NUCLEOTIDE SEQUENCE [LARGE SCALE GENOMIC DNA]</scope>
    <source>
        <strain evidence="2 3">JCM 12677</strain>
    </source>
</reference>
<sequence>MASGHPDVIPTLSPAGIVPSQLDHQSLPGTRQWAVAATAPVDVSAAADTIRSYRRAVTPDVRTPPTFARADRRAAFHALHHGDRPLLLPNAWDHASAAAFAARGHPAVGTTSLGVAAAAGLPDAAGVLRAANLRLARLLRPLPVLLTVDVEGGCSDDPAEVADLVAELADLGVVGVNVEDGRPDGTLAPVAVTAAKVASVRAAVPGLFVNARTDAWWLGTSDPLPEALRRARAYADAGADGVFVPGAPDATAVAAVVDAVAVPVNVLHRPGGLTLPELAGLGVARVSTGSLLYRAALGAALAALDAAAGSPRADVDPPSYAEVQALSAPPGSPAR</sequence>